<dbReference type="Proteomes" id="UP001501310">
    <property type="component" value="Unassembled WGS sequence"/>
</dbReference>
<evidence type="ECO:0008006" key="3">
    <source>
        <dbReference type="Google" id="ProtNLM"/>
    </source>
</evidence>
<gene>
    <name evidence="1" type="ORF">GCM10022211_02180</name>
</gene>
<keyword evidence="2" id="KW-1185">Reference proteome</keyword>
<evidence type="ECO:0000313" key="1">
    <source>
        <dbReference type="EMBL" id="GAA3996661.1"/>
    </source>
</evidence>
<accession>A0ABP7RFB5</accession>
<reference evidence="2" key="1">
    <citation type="journal article" date="2019" name="Int. J. Syst. Evol. Microbiol.">
        <title>The Global Catalogue of Microorganisms (GCM) 10K type strain sequencing project: providing services to taxonomists for standard genome sequencing and annotation.</title>
        <authorList>
            <consortium name="The Broad Institute Genomics Platform"/>
            <consortium name="The Broad Institute Genome Sequencing Center for Infectious Disease"/>
            <person name="Wu L."/>
            <person name="Ma J."/>
        </authorList>
    </citation>
    <scope>NUCLEOTIDE SEQUENCE [LARGE SCALE GENOMIC DNA]</scope>
    <source>
        <strain evidence="2">JCM 16603</strain>
    </source>
</reference>
<organism evidence="1 2">
    <name type="scientific">Sphingomonas humi</name>
    <dbReference type="NCBI Taxonomy" id="335630"/>
    <lineage>
        <taxon>Bacteria</taxon>
        <taxon>Pseudomonadati</taxon>
        <taxon>Pseudomonadota</taxon>
        <taxon>Alphaproteobacteria</taxon>
        <taxon>Sphingomonadales</taxon>
        <taxon>Sphingomonadaceae</taxon>
        <taxon>Sphingomonas</taxon>
    </lineage>
</organism>
<dbReference type="EMBL" id="BAAAZD010000001">
    <property type="protein sequence ID" value="GAA3996661.1"/>
    <property type="molecule type" value="Genomic_DNA"/>
</dbReference>
<evidence type="ECO:0000313" key="2">
    <source>
        <dbReference type="Proteomes" id="UP001501310"/>
    </source>
</evidence>
<comment type="caution">
    <text evidence="1">The sequence shown here is derived from an EMBL/GenBank/DDBJ whole genome shotgun (WGS) entry which is preliminary data.</text>
</comment>
<proteinExistence type="predicted"/>
<dbReference type="SUPFAM" id="SSF48613">
    <property type="entry name" value="Heme oxygenase-like"/>
    <property type="match status" value="1"/>
</dbReference>
<protein>
    <recommendedName>
        <fullName evidence="3">Heme oxygenase</fullName>
    </recommendedName>
</protein>
<name>A0ABP7RFB5_9SPHN</name>
<dbReference type="Gene3D" id="1.20.910.10">
    <property type="entry name" value="Heme oxygenase-like"/>
    <property type="match status" value="1"/>
</dbReference>
<sequence length="92" mass="10113">MGALYVLEGSRLGGAILARHVGAAADPRCRTATRYLLHGEGERLWPSFVSYFNASDVVRHSLPEVIAAARHTFSLFETAARDVAARFPEDNR</sequence>
<dbReference type="InterPro" id="IPR016084">
    <property type="entry name" value="Haem_Oase-like_multi-hlx"/>
</dbReference>